<reference evidence="1" key="1">
    <citation type="journal article" date="2020" name="Nature">
        <title>Giant virus diversity and host interactions through global metagenomics.</title>
        <authorList>
            <person name="Schulz F."/>
            <person name="Roux S."/>
            <person name="Paez-Espino D."/>
            <person name="Jungbluth S."/>
            <person name="Walsh D.A."/>
            <person name="Denef V.J."/>
            <person name="McMahon K.D."/>
            <person name="Konstantinidis K.T."/>
            <person name="Eloe-Fadrosh E.A."/>
            <person name="Kyrpides N.C."/>
            <person name="Woyke T."/>
        </authorList>
    </citation>
    <scope>NUCLEOTIDE SEQUENCE</scope>
    <source>
        <strain evidence="1">GVMAG-S-1029409-49</strain>
    </source>
</reference>
<dbReference type="EMBL" id="MN740610">
    <property type="protein sequence ID" value="QHU35638.1"/>
    <property type="molecule type" value="Genomic_DNA"/>
</dbReference>
<proteinExistence type="predicted"/>
<name>A0A6C0M014_9ZZZZ</name>
<sequence>MVFERIMFVYGALISRDELLAFLKDRDGSTDLAFETPDDKQEHELGLLESFEHEEFGVELYEYKCCSKLGEKFVVIGKEVNTVPSPHTILNTVVTIELYVPTHDFKVAVRTNIQKMFGDRELNTYVMLDDCTFCS</sequence>
<accession>A0A6C0M014</accession>
<protein>
    <submittedName>
        <fullName evidence="1">Uncharacterized protein</fullName>
    </submittedName>
</protein>
<dbReference type="AlphaFoldDB" id="A0A6C0M014"/>
<evidence type="ECO:0000313" key="1">
    <source>
        <dbReference type="EMBL" id="QHU35638.1"/>
    </source>
</evidence>
<organism evidence="1">
    <name type="scientific">viral metagenome</name>
    <dbReference type="NCBI Taxonomy" id="1070528"/>
    <lineage>
        <taxon>unclassified sequences</taxon>
        <taxon>metagenomes</taxon>
        <taxon>organismal metagenomes</taxon>
    </lineage>
</organism>